<dbReference type="PANTHER" id="PTHR43420">
    <property type="entry name" value="ACETYLTRANSFERASE"/>
    <property type="match status" value="1"/>
</dbReference>
<dbReference type="GO" id="GO:0016747">
    <property type="term" value="F:acyltransferase activity, transferring groups other than amino-acyl groups"/>
    <property type="evidence" value="ECO:0007669"/>
    <property type="project" value="InterPro"/>
</dbReference>
<dbReference type="SUPFAM" id="SSF55729">
    <property type="entry name" value="Acyl-CoA N-acyltransferases (Nat)"/>
    <property type="match status" value="1"/>
</dbReference>
<evidence type="ECO:0000313" key="5">
    <source>
        <dbReference type="Proteomes" id="UP000199545"/>
    </source>
</evidence>
<keyword evidence="1 4" id="KW-0808">Transferase</keyword>
<proteinExistence type="predicted"/>
<evidence type="ECO:0000259" key="3">
    <source>
        <dbReference type="PROSITE" id="PS51186"/>
    </source>
</evidence>
<dbReference type="Pfam" id="PF00583">
    <property type="entry name" value="Acetyltransf_1"/>
    <property type="match status" value="1"/>
</dbReference>
<dbReference type="CDD" id="cd04301">
    <property type="entry name" value="NAT_SF"/>
    <property type="match status" value="1"/>
</dbReference>
<reference evidence="4 5" key="1">
    <citation type="submission" date="2016-10" db="EMBL/GenBank/DDBJ databases">
        <authorList>
            <person name="de Groot N.N."/>
        </authorList>
    </citation>
    <scope>NUCLEOTIDE SEQUENCE [LARGE SCALE GENOMIC DNA]</scope>
    <source>
        <strain evidence="4 5">DSM 44778</strain>
    </source>
</reference>
<name>A0A1I3QEB0_9BACL</name>
<dbReference type="InterPro" id="IPR000182">
    <property type="entry name" value="GNAT_dom"/>
</dbReference>
<gene>
    <name evidence="4" type="ORF">SAMN05421852_107141</name>
</gene>
<organism evidence="4 5">
    <name type="scientific">Thermoflavimicrobium dichotomicum</name>
    <dbReference type="NCBI Taxonomy" id="46223"/>
    <lineage>
        <taxon>Bacteria</taxon>
        <taxon>Bacillati</taxon>
        <taxon>Bacillota</taxon>
        <taxon>Bacilli</taxon>
        <taxon>Bacillales</taxon>
        <taxon>Thermoactinomycetaceae</taxon>
        <taxon>Thermoflavimicrobium</taxon>
    </lineage>
</organism>
<feature type="domain" description="N-acetyltransferase" evidence="3">
    <location>
        <begin position="1"/>
        <end position="153"/>
    </location>
</feature>
<dbReference type="RefSeq" id="WP_093229745.1">
    <property type="nucleotide sequence ID" value="NZ_FORR01000007.1"/>
</dbReference>
<dbReference type="Proteomes" id="UP000199545">
    <property type="component" value="Unassembled WGS sequence"/>
</dbReference>
<dbReference type="OrthoDB" id="2900974at2"/>
<dbReference type="AlphaFoldDB" id="A0A1I3QEB0"/>
<keyword evidence="5" id="KW-1185">Reference proteome</keyword>
<evidence type="ECO:0000313" key="4">
    <source>
        <dbReference type="EMBL" id="SFJ32564.1"/>
    </source>
</evidence>
<evidence type="ECO:0000256" key="1">
    <source>
        <dbReference type="ARBA" id="ARBA00022679"/>
    </source>
</evidence>
<dbReference type="PROSITE" id="PS51186">
    <property type="entry name" value="GNAT"/>
    <property type="match status" value="1"/>
</dbReference>
<dbReference type="InterPro" id="IPR016181">
    <property type="entry name" value="Acyl_CoA_acyltransferase"/>
</dbReference>
<dbReference type="EMBL" id="FORR01000007">
    <property type="protein sequence ID" value="SFJ32564.1"/>
    <property type="molecule type" value="Genomic_DNA"/>
</dbReference>
<dbReference type="Gene3D" id="3.40.630.30">
    <property type="match status" value="1"/>
</dbReference>
<dbReference type="InterPro" id="IPR050680">
    <property type="entry name" value="YpeA/RimI_acetyltransf"/>
</dbReference>
<protein>
    <submittedName>
        <fullName evidence="4">Acetyltransferase (GNAT) family protein</fullName>
    </submittedName>
</protein>
<keyword evidence="2" id="KW-0012">Acyltransferase</keyword>
<accession>A0A1I3QEB0</accession>
<sequence>MEPEPKIEMIRMNKDLIPEASNLLAGYLHAYDRQQMECAQILERLLDDQIAQCWLARFEKGYGGLMILAWSFSVSMGLPVLRVEALYTLPAYRKKGLAEKLLQHAIHIAKEHGAARLQLETDDNNVPARTLYAKYGFKCLPNKKVYMLLLSKK</sequence>
<evidence type="ECO:0000256" key="2">
    <source>
        <dbReference type="ARBA" id="ARBA00023315"/>
    </source>
</evidence>